<gene>
    <name evidence="2" type="ORF">EDS130_LOCUS14590</name>
</gene>
<feature type="transmembrane region" description="Helical" evidence="1">
    <location>
        <begin position="38"/>
        <end position="67"/>
    </location>
</feature>
<sequence>MYTTTTTTAIGCPKENIRLSRLLRQTDKRLQMGRALDYGYLSTATGILNIAEIVSLIAALISVAFTSRLYCELADNLQSVYPDLSTVAVRAVFQAFGVLCLTITVIILLAHLYGIRYLGKNFVYLNQACIVANVIMGLMMISIGICAILWEDKLRRTPGIVKRGYLSYESQNIFNEQTYPSPGAAAAAATFALIAGVLFIIEACTRPMLGAGASRLPPYTSDRPSYTVSTSNQRSFINDSSPGERIIPIETTILPYRV</sequence>
<reference evidence="2" key="1">
    <citation type="submission" date="2021-02" db="EMBL/GenBank/DDBJ databases">
        <authorList>
            <person name="Nowell W R."/>
        </authorList>
    </citation>
    <scope>NUCLEOTIDE SEQUENCE</scope>
</reference>
<dbReference type="OrthoDB" id="10046105at2759"/>
<keyword evidence="1" id="KW-1133">Transmembrane helix</keyword>
<evidence type="ECO:0000313" key="3">
    <source>
        <dbReference type="Proteomes" id="UP000663852"/>
    </source>
</evidence>
<protein>
    <submittedName>
        <fullName evidence="2">Uncharacterized protein</fullName>
    </submittedName>
</protein>
<feature type="transmembrane region" description="Helical" evidence="1">
    <location>
        <begin position="87"/>
        <end position="110"/>
    </location>
</feature>
<keyword evidence="1" id="KW-0812">Transmembrane</keyword>
<evidence type="ECO:0000256" key="1">
    <source>
        <dbReference type="SAM" id="Phobius"/>
    </source>
</evidence>
<dbReference type="Proteomes" id="UP000663852">
    <property type="component" value="Unassembled WGS sequence"/>
</dbReference>
<comment type="caution">
    <text evidence="2">The sequence shown here is derived from an EMBL/GenBank/DDBJ whole genome shotgun (WGS) entry which is preliminary data.</text>
</comment>
<dbReference type="AlphaFoldDB" id="A0A814G7Y2"/>
<dbReference type="EMBL" id="CAJNOJ010000059">
    <property type="protein sequence ID" value="CAF0994999.1"/>
    <property type="molecule type" value="Genomic_DNA"/>
</dbReference>
<feature type="transmembrane region" description="Helical" evidence="1">
    <location>
        <begin position="122"/>
        <end position="150"/>
    </location>
</feature>
<accession>A0A814G7Y2</accession>
<evidence type="ECO:0000313" key="2">
    <source>
        <dbReference type="EMBL" id="CAF0994999.1"/>
    </source>
</evidence>
<feature type="transmembrane region" description="Helical" evidence="1">
    <location>
        <begin position="184"/>
        <end position="205"/>
    </location>
</feature>
<proteinExistence type="predicted"/>
<name>A0A814G7Y2_ADIRI</name>
<organism evidence="2 3">
    <name type="scientific">Adineta ricciae</name>
    <name type="common">Rotifer</name>
    <dbReference type="NCBI Taxonomy" id="249248"/>
    <lineage>
        <taxon>Eukaryota</taxon>
        <taxon>Metazoa</taxon>
        <taxon>Spiralia</taxon>
        <taxon>Gnathifera</taxon>
        <taxon>Rotifera</taxon>
        <taxon>Eurotatoria</taxon>
        <taxon>Bdelloidea</taxon>
        <taxon>Adinetida</taxon>
        <taxon>Adinetidae</taxon>
        <taxon>Adineta</taxon>
    </lineage>
</organism>
<keyword evidence="1" id="KW-0472">Membrane</keyword>